<keyword evidence="7" id="KW-1185">Reference proteome</keyword>
<dbReference type="RefSeq" id="WP_343353275.1">
    <property type="nucleotide sequence ID" value="NZ_CP145316.1"/>
</dbReference>
<name>A0ABZ3F6C7_9HELI</name>
<dbReference type="SUPFAM" id="SSF52540">
    <property type="entry name" value="P-loop containing nucleoside triphosphate hydrolases"/>
    <property type="match status" value="1"/>
</dbReference>
<dbReference type="Pfam" id="PF00005">
    <property type="entry name" value="ABC_tran"/>
    <property type="match status" value="1"/>
</dbReference>
<gene>
    <name evidence="6" type="ORF">V3I05_08040</name>
</gene>
<evidence type="ECO:0000256" key="4">
    <source>
        <dbReference type="ARBA" id="ARBA00022840"/>
    </source>
</evidence>
<dbReference type="InterPro" id="IPR003439">
    <property type="entry name" value="ABC_transporter-like_ATP-bd"/>
</dbReference>
<dbReference type="PROSITE" id="PS00211">
    <property type="entry name" value="ABC_TRANSPORTER_1"/>
    <property type="match status" value="1"/>
</dbReference>
<evidence type="ECO:0000313" key="6">
    <source>
        <dbReference type="EMBL" id="XAM17631.1"/>
    </source>
</evidence>
<evidence type="ECO:0000259" key="5">
    <source>
        <dbReference type="PROSITE" id="PS50893"/>
    </source>
</evidence>
<dbReference type="CDD" id="cd03214">
    <property type="entry name" value="ABC_Iron-Siderophores_B12_Hemin"/>
    <property type="match status" value="1"/>
</dbReference>
<evidence type="ECO:0000256" key="3">
    <source>
        <dbReference type="ARBA" id="ARBA00022741"/>
    </source>
</evidence>
<dbReference type="GO" id="GO:0005524">
    <property type="term" value="F:ATP binding"/>
    <property type="evidence" value="ECO:0007669"/>
    <property type="project" value="UniProtKB-KW"/>
</dbReference>
<dbReference type="SMART" id="SM00382">
    <property type="entry name" value="AAA"/>
    <property type="match status" value="1"/>
</dbReference>
<proteinExistence type="inferred from homology"/>
<evidence type="ECO:0000256" key="1">
    <source>
        <dbReference type="ARBA" id="ARBA00005417"/>
    </source>
</evidence>
<evidence type="ECO:0000256" key="2">
    <source>
        <dbReference type="ARBA" id="ARBA00022448"/>
    </source>
</evidence>
<dbReference type="PANTHER" id="PTHR42734:SF6">
    <property type="entry name" value="MOLYBDATE IMPORT ATP-BINDING PROTEIN MOLC"/>
    <property type="match status" value="1"/>
</dbReference>
<dbReference type="Proteomes" id="UP001434737">
    <property type="component" value="Chromosome"/>
</dbReference>
<dbReference type="Gene3D" id="3.40.50.300">
    <property type="entry name" value="P-loop containing nucleotide triphosphate hydrolases"/>
    <property type="match status" value="1"/>
</dbReference>
<dbReference type="InterPro" id="IPR017871">
    <property type="entry name" value="ABC_transporter-like_CS"/>
</dbReference>
<dbReference type="EMBL" id="CP145316">
    <property type="protein sequence ID" value="XAM17631.1"/>
    <property type="molecule type" value="Genomic_DNA"/>
</dbReference>
<dbReference type="InterPro" id="IPR027417">
    <property type="entry name" value="P-loop_NTPase"/>
</dbReference>
<protein>
    <submittedName>
        <fullName evidence="6">ABC transporter ATP-binding protein</fullName>
    </submittedName>
</protein>
<dbReference type="PANTHER" id="PTHR42734">
    <property type="entry name" value="METAL TRANSPORT SYSTEM ATP-BINDING PROTEIN TM_0124-RELATED"/>
    <property type="match status" value="1"/>
</dbReference>
<dbReference type="InterPro" id="IPR003593">
    <property type="entry name" value="AAA+_ATPase"/>
</dbReference>
<evidence type="ECO:0000313" key="7">
    <source>
        <dbReference type="Proteomes" id="UP001434737"/>
    </source>
</evidence>
<comment type="similarity">
    <text evidence="1">Belongs to the ABC transporter superfamily.</text>
</comment>
<sequence>MLRIDNASFYRIYKGKKQEILRNINCTLQEGEVLSILGRNGAGKTTLLKCMVGLLKWSAGESLLMGKALGHYTHKEMWKIISYVPQAKTYSFDMKVLDMVALGCNPFVGIKPKAKHFEDSLAMLDELKLSHLAQKWCLALSGGELQMVLFARALVKKPRVLILDEPESNLDFFNQKTICDTLKQCSQNGVSVILNTHFPSHARFLSHKAILLHKIDDSFHSSTNATFGDAKAILSESALSTLYNVRLHLSPQQDEYVLRI</sequence>
<organism evidence="6 7">
    <name type="scientific">Helicobacter mastomyrinus</name>
    <dbReference type="NCBI Taxonomy" id="287948"/>
    <lineage>
        <taxon>Bacteria</taxon>
        <taxon>Pseudomonadati</taxon>
        <taxon>Campylobacterota</taxon>
        <taxon>Epsilonproteobacteria</taxon>
        <taxon>Campylobacterales</taxon>
        <taxon>Helicobacteraceae</taxon>
        <taxon>Helicobacter</taxon>
    </lineage>
</organism>
<reference evidence="6 7" key="1">
    <citation type="submission" date="2024-02" db="EMBL/GenBank/DDBJ databases">
        <title>Genome and pathogenicity analysis of Helicobacter mastomyrinus isolated from mice.</title>
        <authorList>
            <person name="Zhu L."/>
        </authorList>
    </citation>
    <scope>NUCLEOTIDE SEQUENCE [LARGE SCALE GENOMIC DNA]</scope>
    <source>
        <strain evidence="6 7">Hm-17</strain>
    </source>
</reference>
<keyword evidence="2" id="KW-0813">Transport</keyword>
<dbReference type="PROSITE" id="PS50893">
    <property type="entry name" value="ABC_TRANSPORTER_2"/>
    <property type="match status" value="1"/>
</dbReference>
<keyword evidence="3" id="KW-0547">Nucleotide-binding</keyword>
<keyword evidence="4 6" id="KW-0067">ATP-binding</keyword>
<dbReference type="InterPro" id="IPR050153">
    <property type="entry name" value="Metal_Ion_Import_ABC"/>
</dbReference>
<feature type="domain" description="ABC transporter" evidence="5">
    <location>
        <begin position="2"/>
        <end position="239"/>
    </location>
</feature>
<accession>A0ABZ3F6C7</accession>